<sequence>MSQKHQLARLQLAIMQVLWDQEEATVAAVRDALEDDRPLAYTTVATMLTKMERNGQVAHRTEGRVHIYRPILRRESVSQSMVTDLAGRLFRDDVTEMVSHLLDGCDVSREELNRLKMLIRKKEREVKDAE</sequence>
<dbReference type="OrthoDB" id="276583at2"/>
<keyword evidence="3" id="KW-0238">DNA-binding</keyword>
<dbReference type="RefSeq" id="WP_145223952.1">
    <property type="nucleotide sequence ID" value="NZ_CP036343.1"/>
</dbReference>
<evidence type="ECO:0000256" key="3">
    <source>
        <dbReference type="ARBA" id="ARBA00023125"/>
    </source>
</evidence>
<evidence type="ECO:0000256" key="2">
    <source>
        <dbReference type="ARBA" id="ARBA00023015"/>
    </source>
</evidence>
<evidence type="ECO:0000256" key="4">
    <source>
        <dbReference type="ARBA" id="ARBA00023163"/>
    </source>
</evidence>
<gene>
    <name evidence="5" type="primary">blaI_4</name>
    <name evidence="5" type="ORF">Pan161_04390</name>
</gene>
<dbReference type="Gene3D" id="1.10.4040.10">
    <property type="entry name" value="Penicillinase repressor domain"/>
    <property type="match status" value="1"/>
</dbReference>
<evidence type="ECO:0000256" key="1">
    <source>
        <dbReference type="ARBA" id="ARBA00011046"/>
    </source>
</evidence>
<dbReference type="AlphaFoldDB" id="A0A517V742"/>
<dbReference type="InterPro" id="IPR036388">
    <property type="entry name" value="WH-like_DNA-bd_sf"/>
</dbReference>
<name>A0A517V742_9PLAN</name>
<organism evidence="5 6">
    <name type="scientific">Gimesia algae</name>
    <dbReference type="NCBI Taxonomy" id="2527971"/>
    <lineage>
        <taxon>Bacteria</taxon>
        <taxon>Pseudomonadati</taxon>
        <taxon>Planctomycetota</taxon>
        <taxon>Planctomycetia</taxon>
        <taxon>Planctomycetales</taxon>
        <taxon>Planctomycetaceae</taxon>
        <taxon>Gimesia</taxon>
    </lineage>
</organism>
<accession>A0A517V742</accession>
<keyword evidence="2" id="KW-0805">Transcription regulation</keyword>
<dbReference type="Proteomes" id="UP000316855">
    <property type="component" value="Chromosome"/>
</dbReference>
<evidence type="ECO:0000313" key="5">
    <source>
        <dbReference type="EMBL" id="QDT88820.1"/>
    </source>
</evidence>
<evidence type="ECO:0000313" key="6">
    <source>
        <dbReference type="Proteomes" id="UP000316855"/>
    </source>
</evidence>
<dbReference type="SUPFAM" id="SSF46785">
    <property type="entry name" value="Winged helix' DNA-binding domain"/>
    <property type="match status" value="1"/>
</dbReference>
<dbReference type="KEGG" id="gax:Pan161_04390"/>
<keyword evidence="4" id="KW-0804">Transcription</keyword>
<dbReference type="Gene3D" id="1.10.10.10">
    <property type="entry name" value="Winged helix-like DNA-binding domain superfamily/Winged helix DNA-binding domain"/>
    <property type="match status" value="1"/>
</dbReference>
<dbReference type="PIRSF" id="PIRSF019455">
    <property type="entry name" value="CopR_AtkY"/>
    <property type="match status" value="1"/>
</dbReference>
<keyword evidence="6" id="KW-1185">Reference proteome</keyword>
<comment type="similarity">
    <text evidence="1">Belongs to the BlaI transcriptional regulatory family.</text>
</comment>
<dbReference type="Pfam" id="PF03965">
    <property type="entry name" value="Penicillinase_R"/>
    <property type="match status" value="1"/>
</dbReference>
<dbReference type="GO" id="GO:0003677">
    <property type="term" value="F:DNA binding"/>
    <property type="evidence" value="ECO:0007669"/>
    <property type="project" value="UniProtKB-KW"/>
</dbReference>
<proteinExistence type="inferred from homology"/>
<dbReference type="InterPro" id="IPR005650">
    <property type="entry name" value="BlaI_family"/>
</dbReference>
<dbReference type="EMBL" id="CP036343">
    <property type="protein sequence ID" value="QDT88820.1"/>
    <property type="molecule type" value="Genomic_DNA"/>
</dbReference>
<dbReference type="GO" id="GO:0045892">
    <property type="term" value="P:negative regulation of DNA-templated transcription"/>
    <property type="evidence" value="ECO:0007669"/>
    <property type="project" value="InterPro"/>
</dbReference>
<protein>
    <submittedName>
        <fullName evidence="5">Penicillinase repressor</fullName>
    </submittedName>
</protein>
<reference evidence="5 6" key="1">
    <citation type="submission" date="2019-02" db="EMBL/GenBank/DDBJ databases">
        <title>Deep-cultivation of Planctomycetes and their phenomic and genomic characterization uncovers novel biology.</title>
        <authorList>
            <person name="Wiegand S."/>
            <person name="Jogler M."/>
            <person name="Boedeker C."/>
            <person name="Pinto D."/>
            <person name="Vollmers J."/>
            <person name="Rivas-Marin E."/>
            <person name="Kohn T."/>
            <person name="Peeters S.H."/>
            <person name="Heuer A."/>
            <person name="Rast P."/>
            <person name="Oberbeckmann S."/>
            <person name="Bunk B."/>
            <person name="Jeske O."/>
            <person name="Meyerdierks A."/>
            <person name="Storesund J.E."/>
            <person name="Kallscheuer N."/>
            <person name="Luecker S."/>
            <person name="Lage O.M."/>
            <person name="Pohl T."/>
            <person name="Merkel B.J."/>
            <person name="Hornburger P."/>
            <person name="Mueller R.-W."/>
            <person name="Bruemmer F."/>
            <person name="Labrenz M."/>
            <person name="Spormann A.M."/>
            <person name="Op den Camp H."/>
            <person name="Overmann J."/>
            <person name="Amann R."/>
            <person name="Jetten M.S.M."/>
            <person name="Mascher T."/>
            <person name="Medema M.H."/>
            <person name="Devos D.P."/>
            <person name="Kaster A.-K."/>
            <person name="Ovreas L."/>
            <person name="Rohde M."/>
            <person name="Galperin M.Y."/>
            <person name="Jogler C."/>
        </authorList>
    </citation>
    <scope>NUCLEOTIDE SEQUENCE [LARGE SCALE GENOMIC DNA]</scope>
    <source>
        <strain evidence="5 6">Pan161</strain>
    </source>
</reference>
<dbReference type="InterPro" id="IPR036390">
    <property type="entry name" value="WH_DNA-bd_sf"/>
</dbReference>